<evidence type="ECO:0000256" key="1">
    <source>
        <dbReference type="SAM" id="MobiDB-lite"/>
    </source>
</evidence>
<keyword evidence="3" id="KW-1185">Reference proteome</keyword>
<dbReference type="Proteomes" id="UP000800092">
    <property type="component" value="Unassembled WGS sequence"/>
</dbReference>
<dbReference type="InterPro" id="IPR036866">
    <property type="entry name" value="RibonucZ/Hydroxyglut_hydro"/>
</dbReference>
<dbReference type="EMBL" id="ML991796">
    <property type="protein sequence ID" value="KAF2234737.1"/>
    <property type="molecule type" value="Genomic_DNA"/>
</dbReference>
<dbReference type="Pfam" id="PF13483">
    <property type="entry name" value="Lactamase_B_3"/>
    <property type="match status" value="1"/>
</dbReference>
<accession>A0A6A6H9R7</accession>
<dbReference type="PANTHER" id="PTHR36142:SF5">
    <property type="entry name" value="METALLO-BETA-LACTAMASE DOMAIN-CONTAINING PROTEIN"/>
    <property type="match status" value="1"/>
</dbReference>
<feature type="compositionally biased region" description="Pro residues" evidence="1">
    <location>
        <begin position="195"/>
        <end position="206"/>
    </location>
</feature>
<evidence type="ECO:0000313" key="3">
    <source>
        <dbReference type="Proteomes" id="UP000800092"/>
    </source>
</evidence>
<feature type="compositionally biased region" description="Low complexity" evidence="1">
    <location>
        <begin position="207"/>
        <end position="216"/>
    </location>
</feature>
<name>A0A6A6H9R7_VIRVR</name>
<dbReference type="Gene3D" id="3.60.15.10">
    <property type="entry name" value="Ribonuclease Z/Hydroxyacylglutathione hydrolase-like"/>
    <property type="match status" value="1"/>
</dbReference>
<evidence type="ECO:0008006" key="4">
    <source>
        <dbReference type="Google" id="ProtNLM"/>
    </source>
</evidence>
<proteinExistence type="predicted"/>
<protein>
    <recommendedName>
        <fullName evidence="4">Metallo-beta-lactamase domain-containing protein</fullName>
    </recommendedName>
</protein>
<sequence>MSLSIKNLNADSSFLLTFAPPIAFPSSPGAFPGSFTILIDPWIRGSSKILSPKFNHSFHTIPPCITSLAQIPQPDLVLISQDKPDHCHEETLRTLSPQSDTLVLGTPAAAKKIRSWKHFAPEAVDSLKAYKENDDSTIFRITIPPFSPSGSPGVVTIALLPAKRDVTGLHNAIGITYRAPSSVLSARTGSYINLPPTPPESPPPPRSAQSARPATPTRLVSASPRTIYPSPYNNREKTISVLYSPHGVSYNIIKPYVCAHLLEEAALPLTCLMHSFDRVENPWYLGGLVAAGAPAGIELARSLYAKYWISAHDEDKDNRGMATKKVKRRPYTVEEIEGLLRGDTVSVDKKKARCLTKIVRMDAGEVMKIE</sequence>
<reference evidence="2" key="1">
    <citation type="journal article" date="2020" name="Stud. Mycol.">
        <title>101 Dothideomycetes genomes: a test case for predicting lifestyles and emergence of pathogens.</title>
        <authorList>
            <person name="Haridas S."/>
            <person name="Albert R."/>
            <person name="Binder M."/>
            <person name="Bloem J."/>
            <person name="Labutti K."/>
            <person name="Salamov A."/>
            <person name="Andreopoulos B."/>
            <person name="Baker S."/>
            <person name="Barry K."/>
            <person name="Bills G."/>
            <person name="Bluhm B."/>
            <person name="Cannon C."/>
            <person name="Castanera R."/>
            <person name="Culley D."/>
            <person name="Daum C."/>
            <person name="Ezra D."/>
            <person name="Gonzalez J."/>
            <person name="Henrissat B."/>
            <person name="Kuo A."/>
            <person name="Liang C."/>
            <person name="Lipzen A."/>
            <person name="Lutzoni F."/>
            <person name="Magnuson J."/>
            <person name="Mondo S."/>
            <person name="Nolan M."/>
            <person name="Ohm R."/>
            <person name="Pangilinan J."/>
            <person name="Park H.-J."/>
            <person name="Ramirez L."/>
            <person name="Alfaro M."/>
            <person name="Sun H."/>
            <person name="Tritt A."/>
            <person name="Yoshinaga Y."/>
            <person name="Zwiers L.-H."/>
            <person name="Turgeon B."/>
            <person name="Goodwin S."/>
            <person name="Spatafora J."/>
            <person name="Crous P."/>
            <person name="Grigoriev I."/>
        </authorList>
    </citation>
    <scope>NUCLEOTIDE SEQUENCE</scope>
    <source>
        <strain evidence="2">Tuck. ex Michener</strain>
    </source>
</reference>
<gene>
    <name evidence="2" type="ORF">EV356DRAFT_532538</name>
</gene>
<organism evidence="2 3">
    <name type="scientific">Viridothelium virens</name>
    <name type="common">Speckled blister lichen</name>
    <name type="synonym">Trypethelium virens</name>
    <dbReference type="NCBI Taxonomy" id="1048519"/>
    <lineage>
        <taxon>Eukaryota</taxon>
        <taxon>Fungi</taxon>
        <taxon>Dikarya</taxon>
        <taxon>Ascomycota</taxon>
        <taxon>Pezizomycotina</taxon>
        <taxon>Dothideomycetes</taxon>
        <taxon>Dothideomycetes incertae sedis</taxon>
        <taxon>Trypetheliales</taxon>
        <taxon>Trypetheliaceae</taxon>
        <taxon>Viridothelium</taxon>
    </lineage>
</organism>
<feature type="region of interest" description="Disordered" evidence="1">
    <location>
        <begin position="188"/>
        <end position="227"/>
    </location>
</feature>
<evidence type="ECO:0000313" key="2">
    <source>
        <dbReference type="EMBL" id="KAF2234737.1"/>
    </source>
</evidence>
<dbReference type="PANTHER" id="PTHR36142">
    <property type="entry name" value="METALLO-HYDROLASE/OXIDOREDUCTASE SUPERFAMILY PROTEIN"/>
    <property type="match status" value="1"/>
</dbReference>
<dbReference type="OrthoDB" id="332863at2759"/>
<dbReference type="AlphaFoldDB" id="A0A6A6H9R7"/>